<evidence type="ECO:0000256" key="4">
    <source>
        <dbReference type="ARBA" id="ARBA00023306"/>
    </source>
</evidence>
<evidence type="ECO:0000256" key="3">
    <source>
        <dbReference type="ARBA" id="ARBA00023136"/>
    </source>
</evidence>
<evidence type="ECO:0000313" key="6">
    <source>
        <dbReference type="EMBL" id="HIU29120.1"/>
    </source>
</evidence>
<dbReference type="InterPro" id="IPR043129">
    <property type="entry name" value="ATPase_NBD"/>
</dbReference>
<dbReference type="GO" id="GO:0032153">
    <property type="term" value="C:cell division site"/>
    <property type="evidence" value="ECO:0007669"/>
    <property type="project" value="TreeGrafter"/>
</dbReference>
<dbReference type="Pfam" id="PF14450">
    <property type="entry name" value="FtsA"/>
    <property type="match status" value="1"/>
</dbReference>
<dbReference type="InterPro" id="IPR003494">
    <property type="entry name" value="SHS2_FtsA"/>
</dbReference>
<reference evidence="6" key="2">
    <citation type="journal article" date="2021" name="PeerJ">
        <title>Extensive microbial diversity within the chicken gut microbiome revealed by metagenomics and culture.</title>
        <authorList>
            <person name="Gilroy R."/>
            <person name="Ravi A."/>
            <person name="Getino M."/>
            <person name="Pursley I."/>
            <person name="Horton D.L."/>
            <person name="Alikhan N.F."/>
            <person name="Baker D."/>
            <person name="Gharbi K."/>
            <person name="Hall N."/>
            <person name="Watson M."/>
            <person name="Adriaenssens E.M."/>
            <person name="Foster-Nyarko E."/>
            <person name="Jarju S."/>
            <person name="Secka A."/>
            <person name="Antonio M."/>
            <person name="Oren A."/>
            <person name="Chaudhuri R.R."/>
            <person name="La Ragione R."/>
            <person name="Hildebrand F."/>
            <person name="Pallen M.J."/>
        </authorList>
    </citation>
    <scope>NUCLEOTIDE SEQUENCE</scope>
    <source>
        <strain evidence="6">CHK195-4489</strain>
    </source>
</reference>
<dbReference type="InterPro" id="IPR050696">
    <property type="entry name" value="FtsA/MreB"/>
</dbReference>
<dbReference type="EMBL" id="DVMM01000048">
    <property type="protein sequence ID" value="HIU29120.1"/>
    <property type="molecule type" value="Genomic_DNA"/>
</dbReference>
<dbReference type="PANTHER" id="PTHR32432">
    <property type="entry name" value="CELL DIVISION PROTEIN FTSA-RELATED"/>
    <property type="match status" value="1"/>
</dbReference>
<feature type="domain" description="SHS2" evidence="5">
    <location>
        <begin position="1"/>
        <end position="133"/>
    </location>
</feature>
<evidence type="ECO:0000256" key="1">
    <source>
        <dbReference type="ARBA" id="ARBA00022475"/>
    </source>
</evidence>
<dbReference type="AlphaFoldDB" id="A0A9D1L9H2"/>
<reference evidence="6" key="1">
    <citation type="submission" date="2020-10" db="EMBL/GenBank/DDBJ databases">
        <authorList>
            <person name="Gilroy R."/>
        </authorList>
    </citation>
    <scope>NUCLEOTIDE SEQUENCE</scope>
    <source>
        <strain evidence="6">CHK195-4489</strain>
    </source>
</reference>
<dbReference type="Proteomes" id="UP000824089">
    <property type="component" value="Unassembled WGS sequence"/>
</dbReference>
<dbReference type="InterPro" id="IPR020823">
    <property type="entry name" value="Cell_div_FtsA"/>
</dbReference>
<proteinExistence type="predicted"/>
<dbReference type="Gene3D" id="3.30.1490.110">
    <property type="match status" value="1"/>
</dbReference>
<dbReference type="Pfam" id="PF02491">
    <property type="entry name" value="SHS2_FTSA"/>
    <property type="match status" value="1"/>
</dbReference>
<evidence type="ECO:0000313" key="7">
    <source>
        <dbReference type="Proteomes" id="UP000824089"/>
    </source>
</evidence>
<dbReference type="GO" id="GO:0051301">
    <property type="term" value="P:cell division"/>
    <property type="evidence" value="ECO:0007669"/>
    <property type="project" value="UniProtKB-KW"/>
</dbReference>
<keyword evidence="3" id="KW-0472">Membrane</keyword>
<dbReference type="SUPFAM" id="SSF53067">
    <property type="entry name" value="Actin-like ATPase domain"/>
    <property type="match status" value="2"/>
</dbReference>
<dbReference type="GO" id="GO:0009898">
    <property type="term" value="C:cytoplasmic side of plasma membrane"/>
    <property type="evidence" value="ECO:0007669"/>
    <property type="project" value="TreeGrafter"/>
</dbReference>
<dbReference type="Gene3D" id="3.30.420.40">
    <property type="match status" value="1"/>
</dbReference>
<protein>
    <submittedName>
        <fullName evidence="6">Cell division protein FtsA</fullName>
    </submittedName>
</protein>
<keyword evidence="4" id="KW-0131">Cell cycle</keyword>
<dbReference type="PIRSF" id="PIRSF003101">
    <property type="entry name" value="FtsA"/>
    <property type="match status" value="1"/>
</dbReference>
<organism evidence="6 7">
    <name type="scientific">Candidatus Egerieisoma faecipullorum</name>
    <dbReference type="NCBI Taxonomy" id="2840963"/>
    <lineage>
        <taxon>Bacteria</taxon>
        <taxon>Bacillati</taxon>
        <taxon>Bacillota</taxon>
        <taxon>Clostridia</taxon>
        <taxon>Eubacteriales</taxon>
        <taxon>Clostridiaceae</taxon>
        <taxon>Clostridiaceae incertae sedis</taxon>
        <taxon>Candidatus Egerieisoma</taxon>
    </lineage>
</organism>
<dbReference type="NCBIfam" id="TIGR01174">
    <property type="entry name" value="ftsA"/>
    <property type="match status" value="1"/>
</dbReference>
<accession>A0A9D1L9H2</accession>
<keyword evidence="2 6" id="KW-0132">Cell division</keyword>
<dbReference type="PANTHER" id="PTHR32432:SF4">
    <property type="entry name" value="CELL DIVISION PROTEIN FTSA"/>
    <property type="match status" value="1"/>
</dbReference>
<evidence type="ECO:0000259" key="5">
    <source>
        <dbReference type="SMART" id="SM00842"/>
    </source>
</evidence>
<evidence type="ECO:0000256" key="2">
    <source>
        <dbReference type="ARBA" id="ARBA00022618"/>
    </source>
</evidence>
<dbReference type="SMART" id="SM00842">
    <property type="entry name" value="FtsA"/>
    <property type="match status" value="1"/>
</dbReference>
<keyword evidence="1" id="KW-1003">Cell membrane</keyword>
<feature type="non-terminal residue" evidence="6">
    <location>
        <position position="1"/>
    </location>
</feature>
<comment type="caution">
    <text evidence="6">The sequence shown here is derived from an EMBL/GenBank/DDBJ whole genome shotgun (WGS) entry which is preliminary data.</text>
</comment>
<gene>
    <name evidence="6" type="primary">ftsA</name>
    <name evidence="6" type="ORF">IAD50_02360</name>
</gene>
<sequence length="361" mass="39531">RKLLKKIEEQTDIIVKSAYVSIQGAYVGYVRNTAVIDTEDGSVTAGIIADLLDKTSDIELYEDEHLIDVIPIKYIIDDTTATTDPYGAEAESLRVEADVVTASEDAVNRITGCLNAAGLEVDGFIPFSAAMMGLLPDYEQESGSTLLIDVGGSVTEFSVYFKNYPFFSSSVPVGGDHITNDVAAVLKISPEEAETIKRDYAIATAELVTNNVDVAVFDLEKGMQQLVKIRNIVEIMEARIVGLLNIIADRLEKEDICPEKIDRIIFSGDGLASFNGLDILCREIFNAPYLSVDFSRVTGMKGCYTYASGMVMYISGLLPLGRMDSRIEKKSFLSEPQPEQGSGILSGAKEKVRGWIARFRE</sequence>
<name>A0A9D1L9H2_9CLOT</name>